<dbReference type="EMBL" id="JAMZEG020000002">
    <property type="protein sequence ID" value="MDE8603242.1"/>
    <property type="molecule type" value="Genomic_DNA"/>
</dbReference>
<protein>
    <submittedName>
        <fullName evidence="5">MarR family winged helix-turn-helix transcriptional regulator</fullName>
    </submittedName>
</protein>
<dbReference type="Gene3D" id="1.10.10.10">
    <property type="entry name" value="Winged helix-like DNA-binding domain superfamily/Winged helix DNA-binding domain"/>
    <property type="match status" value="1"/>
</dbReference>
<proteinExistence type="predicted"/>
<accession>A0ABT5WEW9</accession>
<evidence type="ECO:0000259" key="4">
    <source>
        <dbReference type="PROSITE" id="PS50995"/>
    </source>
</evidence>
<evidence type="ECO:0000256" key="3">
    <source>
        <dbReference type="ARBA" id="ARBA00023163"/>
    </source>
</evidence>
<dbReference type="InterPro" id="IPR036390">
    <property type="entry name" value="WH_DNA-bd_sf"/>
</dbReference>
<feature type="domain" description="HTH marR-type" evidence="4">
    <location>
        <begin position="2"/>
        <end position="136"/>
    </location>
</feature>
<evidence type="ECO:0000256" key="1">
    <source>
        <dbReference type="ARBA" id="ARBA00023015"/>
    </source>
</evidence>
<organism evidence="5 6">
    <name type="scientific">Marinomonas maritima</name>
    <dbReference type="NCBI Taxonomy" id="2940935"/>
    <lineage>
        <taxon>Bacteria</taxon>
        <taxon>Pseudomonadati</taxon>
        <taxon>Pseudomonadota</taxon>
        <taxon>Gammaproteobacteria</taxon>
        <taxon>Oceanospirillales</taxon>
        <taxon>Oceanospirillaceae</taxon>
        <taxon>Marinomonas</taxon>
    </lineage>
</organism>
<name>A0ABT5WEW9_9GAMM</name>
<gene>
    <name evidence="5" type="ORF">M3I01_010010</name>
</gene>
<keyword evidence="3" id="KW-0804">Transcription</keyword>
<evidence type="ECO:0000313" key="5">
    <source>
        <dbReference type="EMBL" id="MDE8603242.1"/>
    </source>
</evidence>
<dbReference type="Proteomes" id="UP001139522">
    <property type="component" value="Unassembled WGS sequence"/>
</dbReference>
<keyword evidence="2" id="KW-0238">DNA-binding</keyword>
<dbReference type="PROSITE" id="PS50995">
    <property type="entry name" value="HTH_MARR_2"/>
    <property type="match status" value="1"/>
</dbReference>
<dbReference type="RefSeq" id="WP_255895708.1">
    <property type="nucleotide sequence ID" value="NZ_JAMZEG020000002.1"/>
</dbReference>
<reference evidence="5" key="1">
    <citation type="submission" date="2023-01" db="EMBL/GenBank/DDBJ databases">
        <title>Psychroserpens sp. MSW6 and Marinomonas sp. RSW2, isolated from seawater.</title>
        <authorList>
            <person name="Kristyanto S."/>
            <person name="Jung J."/>
            <person name="Kim J.M."/>
            <person name="Jeon C.O."/>
        </authorList>
    </citation>
    <scope>NUCLEOTIDE SEQUENCE</scope>
    <source>
        <strain evidence="5">RSW2</strain>
    </source>
</reference>
<comment type="caution">
    <text evidence="5">The sequence shown here is derived from an EMBL/GenBank/DDBJ whole genome shotgun (WGS) entry which is preliminary data.</text>
</comment>
<dbReference type="PANTHER" id="PTHR42756:SF1">
    <property type="entry name" value="TRANSCRIPTIONAL REPRESSOR OF EMRAB OPERON"/>
    <property type="match status" value="1"/>
</dbReference>
<evidence type="ECO:0000256" key="2">
    <source>
        <dbReference type="ARBA" id="ARBA00023125"/>
    </source>
</evidence>
<evidence type="ECO:0000313" key="6">
    <source>
        <dbReference type="Proteomes" id="UP001139522"/>
    </source>
</evidence>
<dbReference type="InterPro" id="IPR036388">
    <property type="entry name" value="WH-like_DNA-bd_sf"/>
</dbReference>
<sequence>MSDNISEVLHKLILTYRSSIKQAASQSGIDLPITHIRSLKCIKKIPDCRATDISHRLRLDKSQVARIIKELLSEGCIEKKPHPRNHRSQTLLLTRPGEEIMNAIHKIDQKMKSKMLLGLTDEQVQGFTVIADIMINNLSD</sequence>
<dbReference type="SMART" id="SM00347">
    <property type="entry name" value="HTH_MARR"/>
    <property type="match status" value="1"/>
</dbReference>
<keyword evidence="1" id="KW-0805">Transcription regulation</keyword>
<dbReference type="SUPFAM" id="SSF46785">
    <property type="entry name" value="Winged helix' DNA-binding domain"/>
    <property type="match status" value="1"/>
</dbReference>
<dbReference type="InterPro" id="IPR000835">
    <property type="entry name" value="HTH_MarR-typ"/>
</dbReference>
<dbReference type="PANTHER" id="PTHR42756">
    <property type="entry name" value="TRANSCRIPTIONAL REGULATOR, MARR"/>
    <property type="match status" value="1"/>
</dbReference>
<keyword evidence="6" id="KW-1185">Reference proteome</keyword>
<dbReference type="Pfam" id="PF01047">
    <property type="entry name" value="MarR"/>
    <property type="match status" value="1"/>
</dbReference>